<evidence type="ECO:0000256" key="1">
    <source>
        <dbReference type="ARBA" id="ARBA00004323"/>
    </source>
</evidence>
<keyword evidence="5" id="KW-0333">Golgi apparatus</keyword>
<dbReference type="Gene3D" id="3.90.550.20">
    <property type="match status" value="1"/>
</dbReference>
<dbReference type="Proteomes" id="UP000820818">
    <property type="component" value="Linkage Group LG2"/>
</dbReference>
<feature type="domain" description="Alpha 1,4-glycosyltransferase" evidence="7">
    <location>
        <begin position="218"/>
        <end position="345"/>
    </location>
</feature>
<dbReference type="GO" id="GO:0006688">
    <property type="term" value="P:glycosphingolipid biosynthetic process"/>
    <property type="evidence" value="ECO:0007669"/>
    <property type="project" value="TreeGrafter"/>
</dbReference>
<dbReference type="Pfam" id="PF04572">
    <property type="entry name" value="Gb3_synth"/>
    <property type="match status" value="1"/>
</dbReference>
<dbReference type="PANTHER" id="PTHR12042:SF21">
    <property type="entry name" value="ALPHA1,4-GALACTOSYLTRANSFERASE 1-RELATED"/>
    <property type="match status" value="1"/>
</dbReference>
<proteinExistence type="inferred from homology"/>
<keyword evidence="3" id="KW-0328">Glycosyltransferase</keyword>
<evidence type="ECO:0000259" key="7">
    <source>
        <dbReference type="Pfam" id="PF04572"/>
    </source>
</evidence>
<reference evidence="8 9" key="1">
    <citation type="submission" date="2022-05" db="EMBL/GenBank/DDBJ databases">
        <title>A multi-omics perspective on studying reproductive biology in Daphnia sinensis.</title>
        <authorList>
            <person name="Jia J."/>
        </authorList>
    </citation>
    <scope>NUCLEOTIDE SEQUENCE [LARGE SCALE GENOMIC DNA]</scope>
    <source>
        <strain evidence="8 9">WSL</strain>
    </source>
</reference>
<dbReference type="AlphaFoldDB" id="A0AAD5PZZ9"/>
<dbReference type="PANTHER" id="PTHR12042">
    <property type="entry name" value="LACTOSYLCERAMIDE 4-ALPHA-GALACTOSYLTRANSFERASE ALPHA- 1,4-GALACTOSYLTRANSFERASE"/>
    <property type="match status" value="1"/>
</dbReference>
<evidence type="ECO:0000313" key="8">
    <source>
        <dbReference type="EMBL" id="KAI9562574.1"/>
    </source>
</evidence>
<dbReference type="InterPro" id="IPR051981">
    <property type="entry name" value="Glycosyltransf_32"/>
</dbReference>
<name>A0AAD5PZZ9_9CRUS</name>
<comment type="caution">
    <text evidence="8">The sequence shown here is derived from an EMBL/GenBank/DDBJ whole genome shotgun (WGS) entry which is preliminary data.</text>
</comment>
<organism evidence="8 9">
    <name type="scientific">Daphnia sinensis</name>
    <dbReference type="NCBI Taxonomy" id="1820382"/>
    <lineage>
        <taxon>Eukaryota</taxon>
        <taxon>Metazoa</taxon>
        <taxon>Ecdysozoa</taxon>
        <taxon>Arthropoda</taxon>
        <taxon>Crustacea</taxon>
        <taxon>Branchiopoda</taxon>
        <taxon>Diplostraca</taxon>
        <taxon>Cladocera</taxon>
        <taxon>Anomopoda</taxon>
        <taxon>Daphniidae</taxon>
        <taxon>Daphnia</taxon>
        <taxon>Daphnia similis group</taxon>
    </lineage>
</organism>
<dbReference type="InterPro" id="IPR007652">
    <property type="entry name" value="A1-4-GlycosylTfrase_dom"/>
</dbReference>
<accession>A0AAD5PZZ9</accession>
<dbReference type="InterPro" id="IPR029044">
    <property type="entry name" value="Nucleotide-diphossugar_trans"/>
</dbReference>
<dbReference type="EMBL" id="WJBH02000002">
    <property type="protein sequence ID" value="KAI9562574.1"/>
    <property type="molecule type" value="Genomic_DNA"/>
</dbReference>
<gene>
    <name evidence="8" type="ORF">GHT06_010028</name>
</gene>
<dbReference type="SUPFAM" id="SSF53448">
    <property type="entry name" value="Nucleotide-diphospho-sugar transferases"/>
    <property type="match status" value="1"/>
</dbReference>
<evidence type="ECO:0000256" key="4">
    <source>
        <dbReference type="ARBA" id="ARBA00022679"/>
    </source>
</evidence>
<dbReference type="Pfam" id="PF04488">
    <property type="entry name" value="Gly_transf_sug"/>
    <property type="match status" value="1"/>
</dbReference>
<comment type="subcellular location">
    <subcellularLocation>
        <location evidence="1">Golgi apparatus membrane</location>
        <topology evidence="1">Single-pass type II membrane protein</topology>
    </subcellularLocation>
</comment>
<evidence type="ECO:0000256" key="5">
    <source>
        <dbReference type="ARBA" id="ARBA00023034"/>
    </source>
</evidence>
<dbReference type="GO" id="GO:0016758">
    <property type="term" value="F:hexosyltransferase activity"/>
    <property type="evidence" value="ECO:0007669"/>
    <property type="project" value="TreeGrafter"/>
</dbReference>
<dbReference type="GO" id="GO:0000139">
    <property type="term" value="C:Golgi membrane"/>
    <property type="evidence" value="ECO:0007669"/>
    <property type="project" value="UniProtKB-SubCell"/>
</dbReference>
<protein>
    <recommendedName>
        <fullName evidence="7">Alpha 1,4-glycosyltransferase domain-containing protein</fullName>
    </recommendedName>
</protein>
<dbReference type="InterPro" id="IPR007577">
    <property type="entry name" value="GlycoTrfase_DXD_sugar-bd_CS"/>
</dbReference>
<evidence type="ECO:0000256" key="3">
    <source>
        <dbReference type="ARBA" id="ARBA00022676"/>
    </source>
</evidence>
<keyword evidence="9" id="KW-1185">Reference proteome</keyword>
<comment type="similarity">
    <text evidence="2">Belongs to the glycosyltransferase 32 family.</text>
</comment>
<keyword evidence="6" id="KW-0472">Membrane</keyword>
<keyword evidence="4" id="KW-0808">Transferase</keyword>
<evidence type="ECO:0000256" key="2">
    <source>
        <dbReference type="ARBA" id="ARBA00009003"/>
    </source>
</evidence>
<evidence type="ECO:0000256" key="6">
    <source>
        <dbReference type="ARBA" id="ARBA00023136"/>
    </source>
</evidence>
<sequence length="355" mass="40711">MFRVVDCRRFIFALAFLTTCAVIFVFHSKGKKNLAEFLLPSETANPIERHQNKRREPMEIFFIESSGHSCLTARQACGIESAARANPQAKITVYVQNTPVNPDWPETYQNGQDNLSNCPITRVLLQKMANVRVVQENLLPHLQDTPLWQLYTTGSFNKSTWRPFHLSDAVRVALLWKKGGVYLDLDCVVLRPLDSLNNTVGTVDYSIPNWVENGVMAFPSGHPFLHFLMKYMVLAFEPDRYMSLGPETLTEAIRYFCDRDDNLLVDHWMVCWHRSSIFIQQSRSFYAIPGGRLNAFYQPEFDPADWDMLHRNSFVSHIYGSGHGRHVPPRSLYAQLAVKYCPTSFGLAMETSSQF</sequence>
<evidence type="ECO:0000313" key="9">
    <source>
        <dbReference type="Proteomes" id="UP000820818"/>
    </source>
</evidence>